<keyword evidence="2" id="KW-1185">Reference proteome</keyword>
<dbReference type="Proteomes" id="UP001244341">
    <property type="component" value="Chromosome 11b"/>
</dbReference>
<accession>A0ABY8UEQ6</accession>
<evidence type="ECO:0000313" key="1">
    <source>
        <dbReference type="EMBL" id="WIA19976.1"/>
    </source>
</evidence>
<dbReference type="EMBL" id="CP126218">
    <property type="protein sequence ID" value="WIA19976.1"/>
    <property type="molecule type" value="Genomic_DNA"/>
</dbReference>
<proteinExistence type="predicted"/>
<reference evidence="1 2" key="1">
    <citation type="submission" date="2023-05" db="EMBL/GenBank/DDBJ databases">
        <title>A 100% complete, gapless, phased diploid assembly of the Scenedesmus obliquus UTEX 3031 genome.</title>
        <authorList>
            <person name="Biondi T.C."/>
            <person name="Hanschen E.R."/>
            <person name="Kwon T."/>
            <person name="Eng W."/>
            <person name="Kruse C.P.S."/>
            <person name="Koehler S.I."/>
            <person name="Kunde Y."/>
            <person name="Gleasner C.D."/>
            <person name="You Mak K.T."/>
            <person name="Polle J."/>
            <person name="Hovde B.T."/>
            <person name="Starkenburg S.R."/>
        </authorList>
    </citation>
    <scope>NUCLEOTIDE SEQUENCE [LARGE SCALE GENOMIC DNA]</scope>
    <source>
        <strain evidence="1 2">DOE0152z</strain>
    </source>
</reference>
<name>A0ABY8UEQ6_TETOB</name>
<gene>
    <name evidence="1" type="ORF">OEZ85_005853</name>
</gene>
<protein>
    <submittedName>
        <fullName evidence="1">Uncharacterized protein</fullName>
    </submittedName>
</protein>
<organism evidence="1 2">
    <name type="scientific">Tetradesmus obliquus</name>
    <name type="common">Green alga</name>
    <name type="synonym">Acutodesmus obliquus</name>
    <dbReference type="NCBI Taxonomy" id="3088"/>
    <lineage>
        <taxon>Eukaryota</taxon>
        <taxon>Viridiplantae</taxon>
        <taxon>Chlorophyta</taxon>
        <taxon>core chlorophytes</taxon>
        <taxon>Chlorophyceae</taxon>
        <taxon>CS clade</taxon>
        <taxon>Sphaeropleales</taxon>
        <taxon>Scenedesmaceae</taxon>
        <taxon>Tetradesmus</taxon>
    </lineage>
</organism>
<evidence type="ECO:0000313" key="2">
    <source>
        <dbReference type="Proteomes" id="UP001244341"/>
    </source>
</evidence>
<sequence length="134" mass="14650">MTAVSSINALAPAAAAVPAATATIKRIFFRNNCTCRSTKAYPVIAISYKPVAAADFLTVGYWSLQGCKDRYLIATTHATIGLWGRMEGGTTTWEGDVPLRVYVPAEDKCDARKSFVGYDMPQDWNDYTVVLNCN</sequence>